<feature type="compositionally biased region" description="Acidic residues" evidence="4">
    <location>
        <begin position="335"/>
        <end position="359"/>
    </location>
</feature>
<keyword evidence="7" id="KW-1185">Reference proteome</keyword>
<feature type="compositionally biased region" description="Acidic residues" evidence="4">
    <location>
        <begin position="367"/>
        <end position="389"/>
    </location>
</feature>
<feature type="domain" description="Small-subunit processome Utp12" evidence="5">
    <location>
        <begin position="203"/>
        <end position="308"/>
    </location>
</feature>
<evidence type="ECO:0000313" key="6">
    <source>
        <dbReference type="EnsemblMetazoa" id="PPAI009736-PA"/>
    </source>
</evidence>
<proteinExistence type="inferred from homology"/>
<dbReference type="InterPro" id="IPR052414">
    <property type="entry name" value="U3_snoRNA-assoc_WDR"/>
</dbReference>
<feature type="region of interest" description="Disordered" evidence="4">
    <location>
        <begin position="332"/>
        <end position="389"/>
    </location>
</feature>
<evidence type="ECO:0000256" key="4">
    <source>
        <dbReference type="SAM" id="MobiDB-lite"/>
    </source>
</evidence>
<dbReference type="Proteomes" id="UP000092462">
    <property type="component" value="Unassembled WGS sequence"/>
</dbReference>
<comment type="similarity">
    <text evidence="3">Belongs to the UTP5 family.</text>
</comment>
<dbReference type="EMBL" id="AJVK01007206">
    <property type="status" value="NOT_ANNOTATED_CDS"/>
    <property type="molecule type" value="Genomic_DNA"/>
</dbReference>
<comment type="subcellular location">
    <subcellularLocation>
        <location evidence="1">Nucleus</location>
    </subcellularLocation>
</comment>
<dbReference type="InterPro" id="IPR007148">
    <property type="entry name" value="SSU_processome_Utp12"/>
</dbReference>
<sequence>MDRNLSLWNLEAVKKKDSVGTFLLDDLAVTLDVKFHQGNLQILATSRNGVVHIFSESLEKVLNSVKPIKARWRISLVSDDKKTAESLPVVAAKFTDSVLLAYGGSGCLRFESLTPKQEEPHEILIRDDPRKVKGGKEAAKHVLVDHTKVDYVLGGETKKTLKTIEIPMEKRLENLALSKDQGAGTVTPAKNMHYLIQALHSRDPKILQDVLLTKDKNSIRTTLKYLPPQYIRPLINELTTLMQKKLKNVECATHWMKVLIELHVGQLMAVGSEDLRSQMKPFLGIVEHRVSNLQALTRVRGRLDLILSQIRGNSEVDRDEIAKINKNLIVHQDEASDSDSEIGLEETNNDEDGWEEDSSEGSGSQAESEDSEEVDEEMAENDEEMEVSD</sequence>
<reference evidence="6" key="1">
    <citation type="submission" date="2022-08" db="UniProtKB">
        <authorList>
            <consortium name="EnsemblMetazoa"/>
        </authorList>
    </citation>
    <scope>IDENTIFICATION</scope>
    <source>
        <strain evidence="6">Israel</strain>
    </source>
</reference>
<dbReference type="GO" id="GO:0005730">
    <property type="term" value="C:nucleolus"/>
    <property type="evidence" value="ECO:0007669"/>
    <property type="project" value="TreeGrafter"/>
</dbReference>
<dbReference type="VEuPathDB" id="VectorBase:PPAI009736"/>
<evidence type="ECO:0000259" key="5">
    <source>
        <dbReference type="Pfam" id="PF04003"/>
    </source>
</evidence>
<organism evidence="6 7">
    <name type="scientific">Phlebotomus papatasi</name>
    <name type="common">Sandfly</name>
    <dbReference type="NCBI Taxonomy" id="29031"/>
    <lineage>
        <taxon>Eukaryota</taxon>
        <taxon>Metazoa</taxon>
        <taxon>Ecdysozoa</taxon>
        <taxon>Arthropoda</taxon>
        <taxon>Hexapoda</taxon>
        <taxon>Insecta</taxon>
        <taxon>Pterygota</taxon>
        <taxon>Neoptera</taxon>
        <taxon>Endopterygota</taxon>
        <taxon>Diptera</taxon>
        <taxon>Nematocera</taxon>
        <taxon>Psychodoidea</taxon>
        <taxon>Psychodidae</taxon>
        <taxon>Phlebotomus</taxon>
        <taxon>Phlebotomus</taxon>
    </lineage>
</organism>
<evidence type="ECO:0000256" key="1">
    <source>
        <dbReference type="ARBA" id="ARBA00004123"/>
    </source>
</evidence>
<evidence type="ECO:0000313" key="7">
    <source>
        <dbReference type="Proteomes" id="UP000092462"/>
    </source>
</evidence>
<protein>
    <recommendedName>
        <fullName evidence="5">Small-subunit processome Utp12 domain-containing protein</fullName>
    </recommendedName>
</protein>
<evidence type="ECO:0000256" key="2">
    <source>
        <dbReference type="ARBA" id="ARBA00023242"/>
    </source>
</evidence>
<accession>A0A1B0EZ96</accession>
<dbReference type="EnsemblMetazoa" id="PPAI009736-RA">
    <property type="protein sequence ID" value="PPAI009736-PA"/>
    <property type="gene ID" value="PPAI009736"/>
</dbReference>
<dbReference type="GO" id="GO:0000462">
    <property type="term" value="P:maturation of SSU-rRNA from tricistronic rRNA transcript (SSU-rRNA, 5.8S rRNA, LSU-rRNA)"/>
    <property type="evidence" value="ECO:0007669"/>
    <property type="project" value="TreeGrafter"/>
</dbReference>
<keyword evidence="2" id="KW-0539">Nucleus</keyword>
<dbReference type="PANTHER" id="PTHR44267">
    <property type="entry name" value="WD REPEAT-CONTAINING PROTEIN 43"/>
    <property type="match status" value="1"/>
</dbReference>
<name>A0A1B0EZ96_PHLPP</name>
<dbReference type="VEuPathDB" id="VectorBase:PPAPM1_000289"/>
<dbReference type="PANTHER" id="PTHR44267:SF1">
    <property type="entry name" value="WD REPEAT-CONTAINING PROTEIN 43"/>
    <property type="match status" value="1"/>
</dbReference>
<dbReference type="AlphaFoldDB" id="A0A1B0EZ96"/>
<evidence type="ECO:0000256" key="3">
    <source>
        <dbReference type="ARBA" id="ARBA00038335"/>
    </source>
</evidence>
<dbReference type="Pfam" id="PF04003">
    <property type="entry name" value="Utp12"/>
    <property type="match status" value="1"/>
</dbReference>